<dbReference type="InterPro" id="IPR013819">
    <property type="entry name" value="LipOase_C"/>
</dbReference>
<name>A0A2G8LQ15_STIJA</name>
<dbReference type="PROSITE" id="PS00081">
    <property type="entry name" value="LIPOXYGENASE_2"/>
    <property type="match status" value="1"/>
</dbReference>
<dbReference type="Proteomes" id="UP000230750">
    <property type="component" value="Unassembled WGS sequence"/>
</dbReference>
<evidence type="ECO:0000259" key="7">
    <source>
        <dbReference type="PROSITE" id="PS51393"/>
    </source>
</evidence>
<evidence type="ECO:0000313" key="8">
    <source>
        <dbReference type="EMBL" id="PIK62335.1"/>
    </source>
</evidence>
<dbReference type="AlphaFoldDB" id="A0A2G8LQ15"/>
<dbReference type="InterPro" id="IPR036226">
    <property type="entry name" value="LipOase_C_sf"/>
</dbReference>
<dbReference type="Pfam" id="PF00305">
    <property type="entry name" value="Lipoxygenase"/>
    <property type="match status" value="1"/>
</dbReference>
<keyword evidence="3" id="KW-0560">Oxidoreductase</keyword>
<dbReference type="Gene3D" id="2.40.180.10">
    <property type="entry name" value="Catalase core domain"/>
    <property type="match status" value="1"/>
</dbReference>
<keyword evidence="2" id="KW-0223">Dioxygenase</keyword>
<evidence type="ECO:0000256" key="5">
    <source>
        <dbReference type="PROSITE-ProRule" id="PRU00152"/>
    </source>
</evidence>
<evidence type="ECO:0000256" key="1">
    <source>
        <dbReference type="ARBA" id="ARBA00022723"/>
    </source>
</evidence>
<gene>
    <name evidence="8" type="ORF">BSL78_00766</name>
</gene>
<sequence length="675" mass="76622">MGNSCVTPKDKTRIPAGTDYWITIKTGDKKGSETDSNVFMCFINGDGIKSRDIPLDCKWKNDFEAGSTDCFPVVNLPNFGILSGIEIWRDERMFDDDWFVQVIRVEKVDDSQEFIFPINRWIKANKKMKIKEGGCSLPQYDDDIENRRSELEDKREHYQFIVNAPGVPPQVKECPADETFSNDYKWDILKMKASLLLATKIKNLTSGDWDTLDDISKLYCDALPKPLGFDNWRSDIEFGLQRLSGCNPTQIRLCRKLPDNFAVTNEMIRALIDGITIEEAIEAKRLYIVDYTFMKDLECTDGRKTAAPLALFFVNEDKELMPIAIQLFPDPGTENPVFLPTDPEYTWMLAKMWFNNCDANYHQSCTHLAFTHLIMETIAVAAHRCLSPSHPIFQVLAPHFIYLLAINSRALKLLVSEGGWVDQCLTVGRIGLFNLIQMEMTKWRMDVNGTLPKDLEERGVEDTDALPNYCYRDDALLLWEAVSKYVSDVVQGYYENSEMIIQDDELQDFAHTLSASPDDGGCGLLGVPGEGKFGSVEELQHALTSMLFIGSVNHAAANFCQYDEYGFPPNYPSMLLSSPPTDKDPKTERDILSLLPDKDKTLDIMLVCRLLSERGTKALGDFEVQYLFDKKGSDALNKFRSKLTEVGSVIDKRNLTRRTPYIYLHPSEVPNAISI</sequence>
<feature type="domain" description="Lipoxygenase" evidence="7">
    <location>
        <begin position="131"/>
        <end position="675"/>
    </location>
</feature>
<organism evidence="8 9">
    <name type="scientific">Stichopus japonicus</name>
    <name type="common">Sea cucumber</name>
    <dbReference type="NCBI Taxonomy" id="307972"/>
    <lineage>
        <taxon>Eukaryota</taxon>
        <taxon>Metazoa</taxon>
        <taxon>Echinodermata</taxon>
        <taxon>Eleutherozoa</taxon>
        <taxon>Echinozoa</taxon>
        <taxon>Holothuroidea</taxon>
        <taxon>Aspidochirotacea</taxon>
        <taxon>Aspidochirotida</taxon>
        <taxon>Stichopodidae</taxon>
        <taxon>Apostichopus</taxon>
    </lineage>
</organism>
<dbReference type="GO" id="GO:0046872">
    <property type="term" value="F:metal ion binding"/>
    <property type="evidence" value="ECO:0007669"/>
    <property type="project" value="UniProtKB-KW"/>
</dbReference>
<dbReference type="InterPro" id="IPR000907">
    <property type="entry name" value="LipOase"/>
</dbReference>
<dbReference type="PRINTS" id="PR00087">
    <property type="entry name" value="LIPOXYGENASE"/>
</dbReference>
<keyword evidence="9" id="KW-1185">Reference proteome</keyword>
<dbReference type="STRING" id="307972.A0A2G8LQ15"/>
<dbReference type="OrthoDB" id="407298at2759"/>
<dbReference type="PANTHER" id="PTHR11771">
    <property type="entry name" value="LIPOXYGENASE"/>
    <property type="match status" value="1"/>
</dbReference>
<evidence type="ECO:0000256" key="3">
    <source>
        <dbReference type="ARBA" id="ARBA00023002"/>
    </source>
</evidence>
<proteinExistence type="predicted"/>
<dbReference type="PROSITE" id="PS51393">
    <property type="entry name" value="LIPOXYGENASE_3"/>
    <property type="match status" value="1"/>
</dbReference>
<comment type="caution">
    <text evidence="8">The sequence shown here is derived from an EMBL/GenBank/DDBJ whole genome shotgun (WGS) entry which is preliminary data.</text>
</comment>
<keyword evidence="4" id="KW-0443">Lipid metabolism</keyword>
<dbReference type="Gene3D" id="1.20.245.10">
    <property type="entry name" value="Lipoxygenase-1, Domain 5"/>
    <property type="match status" value="1"/>
</dbReference>
<accession>A0A2G8LQ15</accession>
<dbReference type="SUPFAM" id="SSF48484">
    <property type="entry name" value="Lipoxigenase"/>
    <property type="match status" value="1"/>
</dbReference>
<reference evidence="8 9" key="1">
    <citation type="journal article" date="2017" name="PLoS Biol.">
        <title>The sea cucumber genome provides insights into morphological evolution and visceral regeneration.</title>
        <authorList>
            <person name="Zhang X."/>
            <person name="Sun L."/>
            <person name="Yuan J."/>
            <person name="Sun Y."/>
            <person name="Gao Y."/>
            <person name="Zhang L."/>
            <person name="Li S."/>
            <person name="Dai H."/>
            <person name="Hamel J.F."/>
            <person name="Liu C."/>
            <person name="Yu Y."/>
            <person name="Liu S."/>
            <person name="Lin W."/>
            <person name="Guo K."/>
            <person name="Jin S."/>
            <person name="Xu P."/>
            <person name="Storey K.B."/>
            <person name="Huan P."/>
            <person name="Zhang T."/>
            <person name="Zhou Y."/>
            <person name="Zhang J."/>
            <person name="Lin C."/>
            <person name="Li X."/>
            <person name="Xing L."/>
            <person name="Huo D."/>
            <person name="Sun M."/>
            <person name="Wang L."/>
            <person name="Mercier A."/>
            <person name="Li F."/>
            <person name="Yang H."/>
            <person name="Xiang J."/>
        </authorList>
    </citation>
    <scope>NUCLEOTIDE SEQUENCE [LARGE SCALE GENOMIC DNA]</scope>
    <source>
        <strain evidence="8">Shaxun</strain>
        <tissue evidence="8">Muscle</tissue>
    </source>
</reference>
<dbReference type="PROSITE" id="PS50095">
    <property type="entry name" value="PLAT"/>
    <property type="match status" value="1"/>
</dbReference>
<dbReference type="InterPro" id="IPR020834">
    <property type="entry name" value="LipOase_CS"/>
</dbReference>
<dbReference type="InterPro" id="IPR036392">
    <property type="entry name" value="PLAT/LH2_dom_sf"/>
</dbReference>
<dbReference type="GO" id="GO:0034440">
    <property type="term" value="P:lipid oxidation"/>
    <property type="evidence" value="ECO:0007669"/>
    <property type="project" value="InterPro"/>
</dbReference>
<dbReference type="EMBL" id="MRZV01000014">
    <property type="protein sequence ID" value="PIK62335.1"/>
    <property type="molecule type" value="Genomic_DNA"/>
</dbReference>
<keyword evidence="1" id="KW-0479">Metal-binding</keyword>
<dbReference type="GO" id="GO:0016702">
    <property type="term" value="F:oxidoreductase activity, acting on single donors with incorporation of molecular oxygen, incorporation of two atoms of oxygen"/>
    <property type="evidence" value="ECO:0007669"/>
    <property type="project" value="InterPro"/>
</dbReference>
<comment type="caution">
    <text evidence="5">Lacks conserved residue(s) required for the propagation of feature annotation.</text>
</comment>
<dbReference type="InterPro" id="IPR001024">
    <property type="entry name" value="PLAT/LH2_dom"/>
</dbReference>
<dbReference type="Gene3D" id="3.10.450.60">
    <property type="match status" value="1"/>
</dbReference>
<evidence type="ECO:0000313" key="9">
    <source>
        <dbReference type="Proteomes" id="UP000230750"/>
    </source>
</evidence>
<dbReference type="SMR" id="A0A2G8LQ15"/>
<feature type="domain" description="PLAT" evidence="6">
    <location>
        <begin position="18"/>
        <end position="136"/>
    </location>
</feature>
<dbReference type="SUPFAM" id="SSF49723">
    <property type="entry name" value="Lipase/lipooxygenase domain (PLAT/LH2 domain)"/>
    <property type="match status" value="1"/>
</dbReference>
<dbReference type="Pfam" id="PF01477">
    <property type="entry name" value="PLAT"/>
    <property type="match status" value="1"/>
</dbReference>
<evidence type="ECO:0000259" key="6">
    <source>
        <dbReference type="PROSITE" id="PS50095"/>
    </source>
</evidence>
<evidence type="ECO:0000256" key="2">
    <source>
        <dbReference type="ARBA" id="ARBA00022964"/>
    </source>
</evidence>
<protein>
    <submittedName>
        <fullName evidence="8">Putative arachidonate 5-lipoxygenase</fullName>
    </submittedName>
</protein>
<evidence type="ECO:0000256" key="4">
    <source>
        <dbReference type="ARBA" id="ARBA00023098"/>
    </source>
</evidence>